<evidence type="ECO:0000313" key="2">
    <source>
        <dbReference type="Proteomes" id="UP000006729"/>
    </source>
</evidence>
<reference evidence="1 2" key="1">
    <citation type="journal article" date="2006" name="Science">
        <title>The genome of black cottonwood, Populus trichocarpa (Torr. &amp; Gray).</title>
        <authorList>
            <person name="Tuskan G.A."/>
            <person name="Difazio S."/>
            <person name="Jansson S."/>
            <person name="Bohlmann J."/>
            <person name="Grigoriev I."/>
            <person name="Hellsten U."/>
            <person name="Putnam N."/>
            <person name="Ralph S."/>
            <person name="Rombauts S."/>
            <person name="Salamov A."/>
            <person name="Schein J."/>
            <person name="Sterck L."/>
            <person name="Aerts A."/>
            <person name="Bhalerao R.R."/>
            <person name="Bhalerao R.P."/>
            <person name="Blaudez D."/>
            <person name="Boerjan W."/>
            <person name="Brun A."/>
            <person name="Brunner A."/>
            <person name="Busov V."/>
            <person name="Campbell M."/>
            <person name="Carlson J."/>
            <person name="Chalot M."/>
            <person name="Chapman J."/>
            <person name="Chen G.L."/>
            <person name="Cooper D."/>
            <person name="Coutinho P.M."/>
            <person name="Couturier J."/>
            <person name="Covert S."/>
            <person name="Cronk Q."/>
            <person name="Cunningham R."/>
            <person name="Davis J."/>
            <person name="Degroeve S."/>
            <person name="Dejardin A."/>
            <person name="Depamphilis C."/>
            <person name="Detter J."/>
            <person name="Dirks B."/>
            <person name="Dubchak I."/>
            <person name="Duplessis S."/>
            <person name="Ehlting J."/>
            <person name="Ellis B."/>
            <person name="Gendler K."/>
            <person name="Goodstein D."/>
            <person name="Gribskov M."/>
            <person name="Grimwood J."/>
            <person name="Groover A."/>
            <person name="Gunter L."/>
            <person name="Hamberger B."/>
            <person name="Heinze B."/>
            <person name="Helariutta Y."/>
            <person name="Henrissat B."/>
            <person name="Holligan D."/>
            <person name="Holt R."/>
            <person name="Huang W."/>
            <person name="Islam-Faridi N."/>
            <person name="Jones S."/>
            <person name="Jones-Rhoades M."/>
            <person name="Jorgensen R."/>
            <person name="Joshi C."/>
            <person name="Kangasjarvi J."/>
            <person name="Karlsson J."/>
            <person name="Kelleher C."/>
            <person name="Kirkpatrick R."/>
            <person name="Kirst M."/>
            <person name="Kohler A."/>
            <person name="Kalluri U."/>
            <person name="Larimer F."/>
            <person name="Leebens-Mack J."/>
            <person name="Leple J.C."/>
            <person name="Locascio P."/>
            <person name="Lou Y."/>
            <person name="Lucas S."/>
            <person name="Martin F."/>
            <person name="Montanini B."/>
            <person name="Napoli C."/>
            <person name="Nelson D.R."/>
            <person name="Nelson C."/>
            <person name="Nieminen K."/>
            <person name="Nilsson O."/>
            <person name="Pereda V."/>
            <person name="Peter G."/>
            <person name="Philippe R."/>
            <person name="Pilate G."/>
            <person name="Poliakov A."/>
            <person name="Razumovskaya J."/>
            <person name="Richardson P."/>
            <person name="Rinaldi C."/>
            <person name="Ritland K."/>
            <person name="Rouze P."/>
            <person name="Ryaboy D."/>
            <person name="Schmutz J."/>
            <person name="Schrader J."/>
            <person name="Segerman B."/>
            <person name="Shin H."/>
            <person name="Siddiqui A."/>
            <person name="Sterky F."/>
            <person name="Terry A."/>
            <person name="Tsai C.J."/>
            <person name="Uberbacher E."/>
            <person name="Unneberg P."/>
            <person name="Vahala J."/>
            <person name="Wall K."/>
            <person name="Wessler S."/>
            <person name="Yang G."/>
            <person name="Yin T."/>
            <person name="Douglas C."/>
            <person name="Marra M."/>
            <person name="Sandberg G."/>
            <person name="Van de Peer Y."/>
            <person name="Rokhsar D."/>
        </authorList>
    </citation>
    <scope>NUCLEOTIDE SEQUENCE [LARGE SCALE GENOMIC DNA]</scope>
    <source>
        <strain evidence="2">cv. Nisqually</strain>
    </source>
</reference>
<dbReference type="Proteomes" id="UP000006729">
    <property type="component" value="Chromosome 2"/>
</dbReference>
<evidence type="ECO:0000313" key="1">
    <source>
        <dbReference type="EMBL" id="RQO87067.1"/>
    </source>
</evidence>
<organism evidence="1 2">
    <name type="scientific">Populus trichocarpa</name>
    <name type="common">Western balsam poplar</name>
    <name type="synonym">Populus balsamifera subsp. trichocarpa</name>
    <dbReference type="NCBI Taxonomy" id="3694"/>
    <lineage>
        <taxon>Eukaryota</taxon>
        <taxon>Viridiplantae</taxon>
        <taxon>Streptophyta</taxon>
        <taxon>Embryophyta</taxon>
        <taxon>Tracheophyta</taxon>
        <taxon>Spermatophyta</taxon>
        <taxon>Magnoliopsida</taxon>
        <taxon>eudicotyledons</taxon>
        <taxon>Gunneridae</taxon>
        <taxon>Pentapetalae</taxon>
        <taxon>rosids</taxon>
        <taxon>fabids</taxon>
        <taxon>Malpighiales</taxon>
        <taxon>Salicaceae</taxon>
        <taxon>Saliceae</taxon>
        <taxon>Populus</taxon>
    </lineage>
</organism>
<proteinExistence type="predicted"/>
<dbReference type="InParanoid" id="A0A3N7EJA8"/>
<keyword evidence="2" id="KW-1185">Reference proteome</keyword>
<accession>A0A3N7EJA8</accession>
<dbReference type="AlphaFoldDB" id="A0A3N7EJA8"/>
<sequence>MFIRMLWFFCVEKDWVNFGGWLMGRFWGCRFVFGLIGMEERLSGFFWRLTLA</sequence>
<gene>
    <name evidence="1" type="ORF">POPTR_002G168850</name>
</gene>
<name>A0A3N7EJA8_POPTR</name>
<dbReference type="EMBL" id="CM009291">
    <property type="protein sequence ID" value="RQO87067.1"/>
    <property type="molecule type" value="Genomic_DNA"/>
</dbReference>
<protein>
    <submittedName>
        <fullName evidence="1">Uncharacterized protein</fullName>
    </submittedName>
</protein>